<keyword evidence="5 14" id="KW-0812">Transmembrane</keyword>
<evidence type="ECO:0000256" key="1">
    <source>
        <dbReference type="ARBA" id="ARBA00004651"/>
    </source>
</evidence>
<feature type="binding site" evidence="16">
    <location>
        <position position="175"/>
    </location>
    <ligand>
        <name>Zn(2+)</name>
        <dbReference type="ChEBI" id="CHEBI:29105"/>
        <note>catalytic</note>
    </ligand>
</feature>
<protein>
    <recommendedName>
        <fullName evidence="14">Zinc metalloprotease</fullName>
    </recommendedName>
</protein>
<evidence type="ECO:0000256" key="15">
    <source>
        <dbReference type="PIRSR" id="PIRSR006404-1"/>
    </source>
</evidence>
<comment type="caution">
    <text evidence="18">The sequence shown here is derived from an EMBL/GenBank/DDBJ whole genome shotgun (WGS) entry which is preliminary data.</text>
</comment>
<dbReference type="InterPro" id="IPR016483">
    <property type="entry name" value="UCP006404_Pept_M50_CBS"/>
</dbReference>
<gene>
    <name evidence="18" type="ORF">CLV56_2992</name>
</gene>
<evidence type="ECO:0000256" key="16">
    <source>
        <dbReference type="PIRSR" id="PIRSR006404-2"/>
    </source>
</evidence>
<name>A0A0B2B4I1_9ACTN</name>
<dbReference type="Proteomes" id="UP000230842">
    <property type="component" value="Unassembled WGS sequence"/>
</dbReference>
<feature type="transmembrane region" description="Helical" evidence="14">
    <location>
        <begin position="148"/>
        <end position="172"/>
    </location>
</feature>
<dbReference type="GO" id="GO:0046872">
    <property type="term" value="F:metal ion binding"/>
    <property type="evidence" value="ECO:0007669"/>
    <property type="project" value="UniProtKB-UniRule"/>
</dbReference>
<dbReference type="EMBL" id="PGEZ01000002">
    <property type="protein sequence ID" value="PJJ53503.1"/>
    <property type="molecule type" value="Genomic_DNA"/>
</dbReference>
<evidence type="ECO:0000313" key="19">
    <source>
        <dbReference type="Proteomes" id="UP000230842"/>
    </source>
</evidence>
<dbReference type="PANTHER" id="PTHR39188:SF3">
    <property type="entry name" value="STAGE IV SPORULATION PROTEIN FB"/>
    <property type="match status" value="1"/>
</dbReference>
<dbReference type="Pfam" id="PF02163">
    <property type="entry name" value="Peptidase_M50"/>
    <property type="match status" value="2"/>
</dbReference>
<evidence type="ECO:0000256" key="10">
    <source>
        <dbReference type="ARBA" id="ARBA00022989"/>
    </source>
</evidence>
<feature type="transmembrane region" description="Helical" evidence="14">
    <location>
        <begin position="120"/>
        <end position="142"/>
    </location>
</feature>
<feature type="binding site" evidence="16">
    <location>
        <position position="84"/>
    </location>
    <ligand>
        <name>Zn(2+)</name>
        <dbReference type="ChEBI" id="CHEBI:29105"/>
        <note>catalytic</note>
    </ligand>
</feature>
<keyword evidence="10 14" id="KW-1133">Transmembrane helix</keyword>
<dbReference type="CDD" id="cd06164">
    <property type="entry name" value="S2P-M50_SpoIVFB_CBS"/>
    <property type="match status" value="1"/>
</dbReference>
<evidence type="ECO:0000256" key="3">
    <source>
        <dbReference type="ARBA" id="ARBA00022475"/>
    </source>
</evidence>
<evidence type="ECO:0000256" key="7">
    <source>
        <dbReference type="ARBA" id="ARBA00022737"/>
    </source>
</evidence>
<reference evidence="18 19" key="1">
    <citation type="submission" date="2017-11" db="EMBL/GenBank/DDBJ databases">
        <title>Genomic Encyclopedia of Archaeal and Bacterial Type Strains, Phase II (KMG-II): From Individual Species to Whole Genera.</title>
        <authorList>
            <person name="Goeker M."/>
        </authorList>
    </citation>
    <scope>NUCLEOTIDE SEQUENCE [LARGE SCALE GENOMIC DNA]</scope>
    <source>
        <strain evidence="18 19">DSM 27763</strain>
    </source>
</reference>
<evidence type="ECO:0000313" key="18">
    <source>
        <dbReference type="EMBL" id="PJJ53503.1"/>
    </source>
</evidence>
<keyword evidence="11 14" id="KW-0482">Metalloprotease</keyword>
<feature type="domain" description="Peptidase M50" evidence="17">
    <location>
        <begin position="152"/>
        <end position="191"/>
    </location>
</feature>
<dbReference type="InterPro" id="IPR008915">
    <property type="entry name" value="Peptidase_M50"/>
</dbReference>
<evidence type="ECO:0000256" key="4">
    <source>
        <dbReference type="ARBA" id="ARBA00022670"/>
    </source>
</evidence>
<feature type="binding site" evidence="16">
    <location>
        <position position="80"/>
    </location>
    <ligand>
        <name>Zn(2+)</name>
        <dbReference type="ChEBI" id="CHEBI:29105"/>
        <note>catalytic</note>
    </ligand>
</feature>
<comment type="subcellular location">
    <subcellularLocation>
        <location evidence="1 14">Cell membrane</location>
        <topology evidence="1 14">Multi-pass membrane protein</topology>
    </subcellularLocation>
</comment>
<evidence type="ECO:0000256" key="9">
    <source>
        <dbReference type="ARBA" id="ARBA00022833"/>
    </source>
</evidence>
<dbReference type="GO" id="GO:0008237">
    <property type="term" value="F:metallopeptidase activity"/>
    <property type="evidence" value="ECO:0007669"/>
    <property type="project" value="UniProtKB-UniRule"/>
</dbReference>
<feature type="transmembrane region" description="Helical" evidence="14">
    <location>
        <begin position="30"/>
        <end position="48"/>
    </location>
</feature>
<accession>A0A0B2B4I1</accession>
<evidence type="ECO:0000256" key="2">
    <source>
        <dbReference type="ARBA" id="ARBA00007931"/>
    </source>
</evidence>
<keyword evidence="7" id="KW-0677">Repeat</keyword>
<evidence type="ECO:0000256" key="13">
    <source>
        <dbReference type="ARBA" id="ARBA00023136"/>
    </source>
</evidence>
<dbReference type="PANTHER" id="PTHR39188">
    <property type="entry name" value="MEMBRANE-ASSOCIATED ZINC METALLOPROTEASE M50B"/>
    <property type="match status" value="1"/>
</dbReference>
<keyword evidence="8 14" id="KW-0378">Hydrolase</keyword>
<dbReference type="GO" id="GO:0005886">
    <property type="term" value="C:plasma membrane"/>
    <property type="evidence" value="ECO:0007669"/>
    <property type="project" value="UniProtKB-SubCell"/>
</dbReference>
<feature type="transmembrane region" description="Helical" evidence="14">
    <location>
        <begin position="222"/>
        <end position="243"/>
    </location>
</feature>
<keyword evidence="13 14" id="KW-0472">Membrane</keyword>
<dbReference type="PIRSF" id="PIRSF006404">
    <property type="entry name" value="UCP006404_Pept_M50_CBS"/>
    <property type="match status" value="1"/>
</dbReference>
<proteinExistence type="inferred from homology"/>
<keyword evidence="4 14" id="KW-0645">Protease</keyword>
<keyword evidence="3 14" id="KW-1003">Cell membrane</keyword>
<dbReference type="GO" id="GO:0006508">
    <property type="term" value="P:proteolysis"/>
    <property type="evidence" value="ECO:0007669"/>
    <property type="project" value="UniProtKB-KW"/>
</dbReference>
<evidence type="ECO:0000256" key="11">
    <source>
        <dbReference type="ARBA" id="ARBA00023049"/>
    </source>
</evidence>
<keyword evidence="6 14" id="KW-0479">Metal-binding</keyword>
<feature type="active site" evidence="15">
    <location>
        <position position="81"/>
    </location>
</feature>
<organism evidence="18 19">
    <name type="scientific">Mumia flava</name>
    <dbReference type="NCBI Taxonomy" id="1348852"/>
    <lineage>
        <taxon>Bacteria</taxon>
        <taxon>Bacillati</taxon>
        <taxon>Actinomycetota</taxon>
        <taxon>Actinomycetes</taxon>
        <taxon>Propionibacteriales</taxon>
        <taxon>Nocardioidaceae</taxon>
        <taxon>Mumia</taxon>
    </lineage>
</organism>
<evidence type="ECO:0000256" key="14">
    <source>
        <dbReference type="PIRNR" id="PIRNR006404"/>
    </source>
</evidence>
<feature type="transmembrane region" description="Helical" evidence="14">
    <location>
        <begin position="193"/>
        <end position="216"/>
    </location>
</feature>
<feature type="transmembrane region" description="Helical" evidence="14">
    <location>
        <begin position="60"/>
        <end position="80"/>
    </location>
</feature>
<sequence length="381" mass="40074">MDVVSASEPPPRPSRPPGTFRIGEVGGVDVLVRSSWLLVAVLIAFVLGPTIETIAPGLGILTYVAGLAFAILLYLSVLLHEISHALAAKRFGYDVRSVTLNFLGGVTEIAGEPDTPGREFWIAIVGPLTSLAVGGAAWLASLVMPDGLLLFAFVALAVANGVVGVLNLLPGLPLDGGRVFRAIVWKITGNEHTGSLAAGLGGRVIALLALAFPFIARELLGWQISILDYLIAFVVAMFLWTGASQSIMAARIRRRLPALTARGLARRVVEVARDTPVARAVDEARLAGAGAIAVIGRTGVDGLVDERAVLATPEERRPWVPIGSLARSLTPQMVLPVDLSGEALIRALQAAPAPQYLVVDGDRTYGVLVTADVDRAFAATR</sequence>
<keyword evidence="12" id="KW-0129">CBS domain</keyword>
<feature type="domain" description="Peptidase M50" evidence="17">
    <location>
        <begin position="68"/>
        <end position="143"/>
    </location>
</feature>
<keyword evidence="19" id="KW-1185">Reference proteome</keyword>
<dbReference type="SUPFAM" id="SSF54631">
    <property type="entry name" value="CBS-domain pair"/>
    <property type="match status" value="1"/>
</dbReference>
<evidence type="ECO:0000259" key="17">
    <source>
        <dbReference type="Pfam" id="PF02163"/>
    </source>
</evidence>
<evidence type="ECO:0000256" key="6">
    <source>
        <dbReference type="ARBA" id="ARBA00022723"/>
    </source>
</evidence>
<evidence type="ECO:0000256" key="8">
    <source>
        <dbReference type="ARBA" id="ARBA00022801"/>
    </source>
</evidence>
<dbReference type="InterPro" id="IPR046342">
    <property type="entry name" value="CBS_dom_sf"/>
</dbReference>
<evidence type="ECO:0000256" key="5">
    <source>
        <dbReference type="ARBA" id="ARBA00022692"/>
    </source>
</evidence>
<comment type="cofactor">
    <cofactor evidence="14 16">
        <name>Zn(2+)</name>
        <dbReference type="ChEBI" id="CHEBI:29105"/>
    </cofactor>
    <text evidence="14 16">Binds 1 zinc ion per subunit.</text>
</comment>
<dbReference type="AlphaFoldDB" id="A0A0B2B4I1"/>
<keyword evidence="9 14" id="KW-0862">Zinc</keyword>
<comment type="similarity">
    <text evidence="2 14">Belongs to the peptidase M50B family.</text>
</comment>
<evidence type="ECO:0000256" key="12">
    <source>
        <dbReference type="ARBA" id="ARBA00023122"/>
    </source>
</evidence>